<proteinExistence type="predicted"/>
<dbReference type="AlphaFoldDB" id="A0A1H5UAT8"/>
<dbReference type="EMBL" id="FNVR01000004">
    <property type="protein sequence ID" value="SEF71538.1"/>
    <property type="molecule type" value="Genomic_DNA"/>
</dbReference>
<accession>A0A1H5UAT8</accession>
<evidence type="ECO:0000313" key="1">
    <source>
        <dbReference type="EMBL" id="SEF71538.1"/>
    </source>
</evidence>
<dbReference type="STRING" id="1120964.GCA_001313265_02922"/>
<reference evidence="2" key="1">
    <citation type="submission" date="2016-10" db="EMBL/GenBank/DDBJ databases">
        <authorList>
            <person name="Varghese N."/>
            <person name="Submissions S."/>
        </authorList>
    </citation>
    <scope>NUCLEOTIDE SEQUENCE [LARGE SCALE GENOMIC DNA]</scope>
    <source>
        <strain evidence="2">DSM 17298</strain>
    </source>
</reference>
<name>A0A1H5UAT8_9BACT</name>
<evidence type="ECO:0000313" key="2">
    <source>
        <dbReference type="Proteomes" id="UP000236736"/>
    </source>
</evidence>
<organism evidence="1 2">
    <name type="scientific">Algoriphagus boritolerans DSM 17298 = JCM 18970</name>
    <dbReference type="NCBI Taxonomy" id="1120964"/>
    <lineage>
        <taxon>Bacteria</taxon>
        <taxon>Pseudomonadati</taxon>
        <taxon>Bacteroidota</taxon>
        <taxon>Cytophagia</taxon>
        <taxon>Cytophagales</taxon>
        <taxon>Cyclobacteriaceae</taxon>
        <taxon>Algoriphagus</taxon>
    </lineage>
</organism>
<keyword evidence="2" id="KW-1185">Reference proteome</keyword>
<gene>
    <name evidence="1" type="ORF">SAMN03080598_01125</name>
</gene>
<dbReference type="RefSeq" id="WP_014773267.1">
    <property type="nucleotide sequence ID" value="NZ_FNVR01000004.1"/>
</dbReference>
<dbReference type="OrthoDB" id="826370at2"/>
<dbReference type="Proteomes" id="UP000236736">
    <property type="component" value="Unassembled WGS sequence"/>
</dbReference>
<protein>
    <submittedName>
        <fullName evidence="1">Acyl carrier protein</fullName>
    </submittedName>
</protein>
<sequence length="76" mass="8969">MGSYSKLRKIIHVFHLYGINLLGKRKYDNFYQELKMDKVFVLGLIFELELVTKNQLNDEDAYSAQVPAYIIEKLIK</sequence>